<dbReference type="GO" id="GO:0005524">
    <property type="term" value="F:ATP binding"/>
    <property type="evidence" value="ECO:0007669"/>
    <property type="project" value="UniProtKB-UniRule"/>
</dbReference>
<evidence type="ECO:0000256" key="1">
    <source>
        <dbReference type="ARBA" id="ARBA00004496"/>
    </source>
</evidence>
<evidence type="ECO:0000259" key="15">
    <source>
        <dbReference type="Pfam" id="PF01225"/>
    </source>
</evidence>
<comment type="similarity">
    <text evidence="14">Belongs to the MurCDEF family.</text>
</comment>
<keyword evidence="4 14" id="KW-0963">Cytoplasm</keyword>
<dbReference type="InterPro" id="IPR050061">
    <property type="entry name" value="MurCDEF_pg_biosynth"/>
</dbReference>
<reference evidence="18 19" key="1">
    <citation type="journal article" date="2018" name="Nat. Biotechnol.">
        <title>A standardized bacterial taxonomy based on genome phylogeny substantially revises the tree of life.</title>
        <authorList>
            <person name="Parks D.H."/>
            <person name="Chuvochina M."/>
            <person name="Waite D.W."/>
            <person name="Rinke C."/>
            <person name="Skarshewski A."/>
            <person name="Chaumeil P.A."/>
            <person name="Hugenholtz P."/>
        </authorList>
    </citation>
    <scope>NUCLEOTIDE SEQUENCE [LARGE SCALE GENOMIC DNA]</scope>
    <source>
        <strain evidence="18">UBA8672</strain>
    </source>
</reference>
<feature type="binding site" evidence="14">
    <location>
        <begin position="112"/>
        <end position="118"/>
    </location>
    <ligand>
        <name>ATP</name>
        <dbReference type="ChEBI" id="CHEBI:30616"/>
    </ligand>
</feature>
<gene>
    <name evidence="14" type="primary">murC</name>
    <name evidence="18" type="ORF">DHM44_11010</name>
</gene>
<evidence type="ECO:0000256" key="9">
    <source>
        <dbReference type="ARBA" id="ARBA00022960"/>
    </source>
</evidence>
<dbReference type="Gene3D" id="3.40.50.720">
    <property type="entry name" value="NAD(P)-binding Rossmann-like Domain"/>
    <property type="match status" value="1"/>
</dbReference>
<evidence type="ECO:0000256" key="2">
    <source>
        <dbReference type="ARBA" id="ARBA00004752"/>
    </source>
</evidence>
<organism evidence="18 19">
    <name type="scientific">Flexistipes sinusarabici</name>
    <dbReference type="NCBI Taxonomy" id="2352"/>
    <lineage>
        <taxon>Bacteria</taxon>
        <taxon>Pseudomonadati</taxon>
        <taxon>Deferribacterota</taxon>
        <taxon>Deferribacteres</taxon>
        <taxon>Deferribacterales</taxon>
        <taxon>Flexistipitaceae</taxon>
        <taxon>Flexistipes</taxon>
    </lineage>
</organism>
<feature type="domain" description="Mur ligase N-terminal catalytic" evidence="15">
    <location>
        <begin position="7"/>
        <end position="106"/>
    </location>
</feature>
<dbReference type="Proteomes" id="UP000262325">
    <property type="component" value="Unassembled WGS sequence"/>
</dbReference>
<evidence type="ECO:0000313" key="18">
    <source>
        <dbReference type="EMBL" id="HCW94196.1"/>
    </source>
</evidence>
<dbReference type="Gene3D" id="3.90.190.20">
    <property type="entry name" value="Mur ligase, C-terminal domain"/>
    <property type="match status" value="1"/>
</dbReference>
<keyword evidence="7 14" id="KW-0547">Nucleotide-binding</keyword>
<dbReference type="GO" id="GO:0008763">
    <property type="term" value="F:UDP-N-acetylmuramate-L-alanine ligase activity"/>
    <property type="evidence" value="ECO:0007669"/>
    <property type="project" value="UniProtKB-UniRule"/>
</dbReference>
<dbReference type="GO" id="GO:0071555">
    <property type="term" value="P:cell wall organization"/>
    <property type="evidence" value="ECO:0007669"/>
    <property type="project" value="UniProtKB-KW"/>
</dbReference>
<dbReference type="EMBL" id="DPPF01000233">
    <property type="protein sequence ID" value="HCW94196.1"/>
    <property type="molecule type" value="Genomic_DNA"/>
</dbReference>
<dbReference type="NCBIfam" id="TIGR01082">
    <property type="entry name" value="murC"/>
    <property type="match status" value="1"/>
</dbReference>
<evidence type="ECO:0000256" key="12">
    <source>
        <dbReference type="ARBA" id="ARBA00023316"/>
    </source>
</evidence>
<evidence type="ECO:0000259" key="16">
    <source>
        <dbReference type="Pfam" id="PF02875"/>
    </source>
</evidence>
<keyword evidence="8 14" id="KW-0067">ATP-binding</keyword>
<comment type="subcellular location">
    <subcellularLocation>
        <location evidence="1 14">Cytoplasm</location>
    </subcellularLocation>
</comment>
<comment type="caution">
    <text evidence="18">The sequence shown here is derived from an EMBL/GenBank/DDBJ whole genome shotgun (WGS) entry which is preliminary data.</text>
</comment>
<dbReference type="Gene3D" id="3.40.1190.10">
    <property type="entry name" value="Mur-like, catalytic domain"/>
    <property type="match status" value="1"/>
</dbReference>
<feature type="domain" description="Mur ligase central" evidence="17">
    <location>
        <begin position="110"/>
        <end position="288"/>
    </location>
</feature>
<evidence type="ECO:0000256" key="7">
    <source>
        <dbReference type="ARBA" id="ARBA00022741"/>
    </source>
</evidence>
<name>A0A3D5QEC6_FLESI</name>
<accession>A0A3D5QEC6</accession>
<dbReference type="Pfam" id="PF01225">
    <property type="entry name" value="Mur_ligase"/>
    <property type="match status" value="1"/>
</dbReference>
<dbReference type="Pfam" id="PF02875">
    <property type="entry name" value="Mur_ligase_C"/>
    <property type="match status" value="1"/>
</dbReference>
<dbReference type="InterPro" id="IPR036565">
    <property type="entry name" value="Mur-like_cat_sf"/>
</dbReference>
<keyword evidence="5 14" id="KW-0436">Ligase</keyword>
<keyword evidence="9 14" id="KW-0133">Cell shape</keyword>
<dbReference type="InterPro" id="IPR013221">
    <property type="entry name" value="Mur_ligase_cen"/>
</dbReference>
<dbReference type="HAMAP" id="MF_00046">
    <property type="entry name" value="MurC"/>
    <property type="match status" value="1"/>
</dbReference>
<protein>
    <recommendedName>
        <fullName evidence="3 14">UDP-N-acetylmuramate--L-alanine ligase</fullName>
        <ecNumber evidence="3 14">6.3.2.8</ecNumber>
    </recommendedName>
    <alternativeName>
        <fullName evidence="14">UDP-N-acetylmuramoyl-L-alanine synthetase</fullName>
    </alternativeName>
</protein>
<evidence type="ECO:0000313" key="19">
    <source>
        <dbReference type="Proteomes" id="UP000262325"/>
    </source>
</evidence>
<dbReference type="EC" id="6.3.2.8" evidence="3 14"/>
<evidence type="ECO:0000259" key="17">
    <source>
        <dbReference type="Pfam" id="PF08245"/>
    </source>
</evidence>
<dbReference type="AlphaFoldDB" id="A0A3D5QEC6"/>
<dbReference type="GO" id="GO:0009252">
    <property type="term" value="P:peptidoglycan biosynthetic process"/>
    <property type="evidence" value="ECO:0007669"/>
    <property type="project" value="UniProtKB-UniRule"/>
</dbReference>
<proteinExistence type="inferred from homology"/>
<evidence type="ECO:0000256" key="14">
    <source>
        <dbReference type="HAMAP-Rule" id="MF_00046"/>
    </source>
</evidence>
<evidence type="ECO:0000256" key="8">
    <source>
        <dbReference type="ARBA" id="ARBA00022840"/>
    </source>
</evidence>
<dbReference type="SUPFAM" id="SSF53623">
    <property type="entry name" value="MurD-like peptide ligases, catalytic domain"/>
    <property type="match status" value="1"/>
</dbReference>
<dbReference type="SUPFAM" id="SSF53244">
    <property type="entry name" value="MurD-like peptide ligases, peptide-binding domain"/>
    <property type="match status" value="1"/>
</dbReference>
<dbReference type="PANTHER" id="PTHR43445">
    <property type="entry name" value="UDP-N-ACETYLMURAMATE--L-ALANINE LIGASE-RELATED"/>
    <property type="match status" value="1"/>
</dbReference>
<dbReference type="UniPathway" id="UPA00219"/>
<dbReference type="GO" id="GO:0051301">
    <property type="term" value="P:cell division"/>
    <property type="evidence" value="ECO:0007669"/>
    <property type="project" value="UniProtKB-KW"/>
</dbReference>
<dbReference type="InterPro" id="IPR005758">
    <property type="entry name" value="UDP-N-AcMur_Ala_ligase_MurC"/>
</dbReference>
<comment type="pathway">
    <text evidence="2 14">Cell wall biogenesis; peptidoglycan biosynthesis.</text>
</comment>
<dbReference type="GO" id="GO:0005737">
    <property type="term" value="C:cytoplasm"/>
    <property type="evidence" value="ECO:0007669"/>
    <property type="project" value="UniProtKB-SubCell"/>
</dbReference>
<evidence type="ECO:0000256" key="13">
    <source>
        <dbReference type="ARBA" id="ARBA00047833"/>
    </source>
</evidence>
<evidence type="ECO:0000256" key="10">
    <source>
        <dbReference type="ARBA" id="ARBA00022984"/>
    </source>
</evidence>
<keyword evidence="6 14" id="KW-0132">Cell division</keyword>
<dbReference type="InterPro" id="IPR004101">
    <property type="entry name" value="Mur_ligase_C"/>
</dbReference>
<evidence type="ECO:0000256" key="3">
    <source>
        <dbReference type="ARBA" id="ARBA00012211"/>
    </source>
</evidence>
<dbReference type="SUPFAM" id="SSF51984">
    <property type="entry name" value="MurCD N-terminal domain"/>
    <property type="match status" value="1"/>
</dbReference>
<keyword evidence="11 14" id="KW-0131">Cell cycle</keyword>
<evidence type="ECO:0000256" key="6">
    <source>
        <dbReference type="ARBA" id="ARBA00022618"/>
    </source>
</evidence>
<comment type="catalytic activity">
    <reaction evidence="13 14">
        <text>UDP-N-acetyl-alpha-D-muramate + L-alanine + ATP = UDP-N-acetyl-alpha-D-muramoyl-L-alanine + ADP + phosphate + H(+)</text>
        <dbReference type="Rhea" id="RHEA:23372"/>
        <dbReference type="ChEBI" id="CHEBI:15378"/>
        <dbReference type="ChEBI" id="CHEBI:30616"/>
        <dbReference type="ChEBI" id="CHEBI:43474"/>
        <dbReference type="ChEBI" id="CHEBI:57972"/>
        <dbReference type="ChEBI" id="CHEBI:70757"/>
        <dbReference type="ChEBI" id="CHEBI:83898"/>
        <dbReference type="ChEBI" id="CHEBI:456216"/>
        <dbReference type="EC" id="6.3.2.8"/>
    </reaction>
</comment>
<feature type="domain" description="Mur ligase C-terminal" evidence="16">
    <location>
        <begin position="311"/>
        <end position="442"/>
    </location>
</feature>
<comment type="function">
    <text evidence="14">Cell wall formation.</text>
</comment>
<dbReference type="GO" id="GO:0008360">
    <property type="term" value="P:regulation of cell shape"/>
    <property type="evidence" value="ECO:0007669"/>
    <property type="project" value="UniProtKB-KW"/>
</dbReference>
<evidence type="ECO:0000256" key="11">
    <source>
        <dbReference type="ARBA" id="ARBA00023306"/>
    </source>
</evidence>
<keyword evidence="12 14" id="KW-0961">Cell wall biogenesis/degradation</keyword>
<keyword evidence="10 14" id="KW-0573">Peptidoglycan synthesis</keyword>
<dbReference type="PANTHER" id="PTHR43445:SF3">
    <property type="entry name" value="UDP-N-ACETYLMURAMATE--L-ALANINE LIGASE"/>
    <property type="match status" value="1"/>
</dbReference>
<evidence type="ECO:0000256" key="5">
    <source>
        <dbReference type="ARBA" id="ARBA00022598"/>
    </source>
</evidence>
<dbReference type="InterPro" id="IPR036615">
    <property type="entry name" value="Mur_ligase_C_dom_sf"/>
</dbReference>
<evidence type="ECO:0000256" key="4">
    <source>
        <dbReference type="ARBA" id="ARBA00022490"/>
    </source>
</evidence>
<sequence length="458" mass="51134">MFGKIKKIHFVGIGGIGMSGIAEVLHNLGFIVTGSDTARNSTVERLSNLGIEVIQGHSADNVGGADLVVSSSAVRLDNPELVRAKDNYIPVIKRAEMLAELMRMKYSIVVAGSHGKTTTTSMIGEILYYADFDPTVVIGGRLNRDYNNALVGKSEFMVSEADESDRSFLMLYPTVSVITNIDLEHLDAYEDMDDLKNAFIRFANKVPFYGVNIICIDDLNVTDIIPYIEKRFTTYGLSAKADVSCYDIKRTGFSVSFEVLLHGEKIGRVKLALPGEHNVLNALASIAVGFELEIPFDRIKKGLENFQGVQRRLTLRLDSDNVKVIDDYGHHPTEISTTLRAVREAFHNYRVVAVFQPHRYSRTSALMTDFAKCFFDADELYVTDIYAASEDPIENVNSERLVAEIKKHGFKDVLYIEKPSDFLQYIDNYKNQKTVFLTLGAGDITNFSSELAKALEDK</sequence>
<dbReference type="InterPro" id="IPR000713">
    <property type="entry name" value="Mur_ligase_N"/>
</dbReference>
<dbReference type="Pfam" id="PF08245">
    <property type="entry name" value="Mur_ligase_M"/>
    <property type="match status" value="1"/>
</dbReference>